<sequence length="75" mass="8426">MNLLTRSLQLKVVFDTNVFVSGLLGSPQSPPHCILLLMLDGLVTPLLSEETFQELCEVLTRDRLKRYIAPRASVK</sequence>
<feature type="domain" description="PIN" evidence="1">
    <location>
        <begin position="11"/>
        <end position="66"/>
    </location>
</feature>
<evidence type="ECO:0000259" key="1">
    <source>
        <dbReference type="Pfam" id="PF13470"/>
    </source>
</evidence>
<dbReference type="EMBL" id="JACXAE010000110">
    <property type="protein sequence ID" value="MBD2777543.1"/>
    <property type="molecule type" value="Genomic_DNA"/>
</dbReference>
<dbReference type="NCBIfam" id="TIGR00305">
    <property type="entry name" value="putative toxin-antitoxin system toxin component, PIN family"/>
    <property type="match status" value="1"/>
</dbReference>
<dbReference type="AlphaFoldDB" id="A0A8J7C083"/>
<accession>A0A8J7C083</accession>
<protein>
    <submittedName>
        <fullName evidence="2">Putative toxin-antitoxin system toxin component, PIN family</fullName>
    </submittedName>
</protein>
<dbReference type="RefSeq" id="WP_190836603.1">
    <property type="nucleotide sequence ID" value="NZ_CAWPPI010000110.1"/>
</dbReference>
<dbReference type="InterPro" id="IPR029060">
    <property type="entry name" value="PIN-like_dom_sf"/>
</dbReference>
<evidence type="ECO:0000313" key="3">
    <source>
        <dbReference type="Proteomes" id="UP000629098"/>
    </source>
</evidence>
<dbReference type="SUPFAM" id="SSF88723">
    <property type="entry name" value="PIN domain-like"/>
    <property type="match status" value="1"/>
</dbReference>
<dbReference type="Proteomes" id="UP000629098">
    <property type="component" value="Unassembled WGS sequence"/>
</dbReference>
<gene>
    <name evidence="2" type="ORF">ICL16_37245</name>
</gene>
<comment type="caution">
    <text evidence="2">The sequence shown here is derived from an EMBL/GenBank/DDBJ whole genome shotgun (WGS) entry which is preliminary data.</text>
</comment>
<dbReference type="Pfam" id="PF13470">
    <property type="entry name" value="PIN_3"/>
    <property type="match status" value="1"/>
</dbReference>
<dbReference type="InterPro" id="IPR002850">
    <property type="entry name" value="PIN_toxin-like"/>
</dbReference>
<reference evidence="2" key="1">
    <citation type="submission" date="2020-09" db="EMBL/GenBank/DDBJ databases">
        <title>Iningainema tapete sp. nov. (Scytonemataceae, Cyanobacteria) from greenhouses in central Florida (USA) produces two types of nodularin with biosynthetic potential for microcystin-LR and anabaenopeptins.</title>
        <authorList>
            <person name="Berthold D.E."/>
            <person name="Lefler F.W."/>
            <person name="Huang I.-S."/>
            <person name="Abdulla H."/>
            <person name="Zimba P.V."/>
            <person name="Laughinghouse H.D. IV."/>
        </authorList>
    </citation>
    <scope>NUCLEOTIDE SEQUENCE</scope>
    <source>
        <strain evidence="2">BLCCT55</strain>
    </source>
</reference>
<dbReference type="InterPro" id="IPR002716">
    <property type="entry name" value="PIN_dom"/>
</dbReference>
<organism evidence="2 3">
    <name type="scientific">Iningainema tapete BLCC-T55</name>
    <dbReference type="NCBI Taxonomy" id="2748662"/>
    <lineage>
        <taxon>Bacteria</taxon>
        <taxon>Bacillati</taxon>
        <taxon>Cyanobacteriota</taxon>
        <taxon>Cyanophyceae</taxon>
        <taxon>Nostocales</taxon>
        <taxon>Scytonemataceae</taxon>
        <taxon>Iningainema tapete</taxon>
    </lineage>
</organism>
<keyword evidence="3" id="KW-1185">Reference proteome</keyword>
<name>A0A8J7C083_9CYAN</name>
<evidence type="ECO:0000313" key="2">
    <source>
        <dbReference type="EMBL" id="MBD2777543.1"/>
    </source>
</evidence>
<proteinExistence type="predicted"/>